<organism evidence="2 3">
    <name type="scientific">Taenia crassiceps</name>
    <dbReference type="NCBI Taxonomy" id="6207"/>
    <lineage>
        <taxon>Eukaryota</taxon>
        <taxon>Metazoa</taxon>
        <taxon>Spiralia</taxon>
        <taxon>Lophotrochozoa</taxon>
        <taxon>Platyhelminthes</taxon>
        <taxon>Cestoda</taxon>
        <taxon>Eucestoda</taxon>
        <taxon>Cyclophyllidea</taxon>
        <taxon>Taeniidae</taxon>
        <taxon>Taenia</taxon>
    </lineage>
</organism>
<proteinExistence type="predicted"/>
<keyword evidence="3" id="KW-1185">Reference proteome</keyword>
<feature type="region of interest" description="Disordered" evidence="1">
    <location>
        <begin position="56"/>
        <end position="139"/>
    </location>
</feature>
<dbReference type="Proteomes" id="UP001651158">
    <property type="component" value="Unassembled WGS sequence"/>
</dbReference>
<feature type="compositionally biased region" description="Low complexity" evidence="1">
    <location>
        <begin position="26"/>
        <end position="38"/>
    </location>
</feature>
<sequence length="393" mass="41421">MKRRLNGMCHLEGGGNWHMNLLPEKTSPTTNPTSTTAAAAAAAAAAGYLADVKPQAQQLSAPQTTSKQPLDFHHHHQQQQQHHPNGGEGQVQAPPPTHHQTNDPNAGGPPAPAPPPPGATALPPPPLLEPSQQQHLSSMAHPVLPPSLRESERMQSVERWINSIPLDAPIYVQTSLTQIVPISDPKSFPDELSVSDHLPSAPNNASSISAAGDTSRGGVGNYDYYSQQSQVGGYGSGGGGGGGGGVTSRGITTTASTSGNPHLAPPPPHHPSGGAGGGGGGGYHPRAYHGGSGGQPPLHPPPPPHHPAPADNQGIRARSFTRGPPNRFFNDYETQFVVKLFRDFFANGSCPSLNEVRRRMAHSQLQGRRNANSVRAKVKRLQASGRWKDYEIM</sequence>
<feature type="region of interest" description="Disordered" evidence="1">
    <location>
        <begin position="19"/>
        <end position="38"/>
    </location>
</feature>
<feature type="compositionally biased region" description="Low complexity" evidence="1">
    <location>
        <begin position="199"/>
        <end position="211"/>
    </location>
</feature>
<protein>
    <submittedName>
        <fullName evidence="2">Uncharacterized protein</fullName>
    </submittedName>
</protein>
<feature type="compositionally biased region" description="Pro residues" evidence="1">
    <location>
        <begin position="107"/>
        <end position="128"/>
    </location>
</feature>
<accession>A0ABR4Q4F3</accession>
<reference evidence="2 3" key="1">
    <citation type="journal article" date="2022" name="Front. Cell. Infect. Microbiol.">
        <title>The Genomes of Two Strains of Taenia crassiceps the Animal Model for the Study of Human Cysticercosis.</title>
        <authorList>
            <person name="Bobes R.J."/>
            <person name="Estrada K."/>
            <person name="Rios-Valencia D.G."/>
            <person name="Calderon-Gallegos A."/>
            <person name="de la Torre P."/>
            <person name="Carrero J.C."/>
            <person name="Sanchez-Flores A."/>
            <person name="Laclette J.P."/>
        </authorList>
    </citation>
    <scope>NUCLEOTIDE SEQUENCE [LARGE SCALE GENOMIC DNA]</scope>
    <source>
        <strain evidence="2">WFUcys</strain>
    </source>
</reference>
<dbReference type="EMBL" id="JAKROA010000012">
    <property type="protein sequence ID" value="KAL5104413.1"/>
    <property type="molecule type" value="Genomic_DNA"/>
</dbReference>
<name>A0ABR4Q4F3_9CEST</name>
<feature type="compositionally biased region" description="Pro residues" evidence="1">
    <location>
        <begin position="297"/>
        <end position="307"/>
    </location>
</feature>
<feature type="compositionally biased region" description="Polar residues" evidence="1">
    <location>
        <begin position="56"/>
        <end position="68"/>
    </location>
</feature>
<evidence type="ECO:0000256" key="1">
    <source>
        <dbReference type="SAM" id="MobiDB-lite"/>
    </source>
</evidence>
<feature type="compositionally biased region" description="Gly residues" evidence="1">
    <location>
        <begin position="273"/>
        <end position="283"/>
    </location>
</feature>
<feature type="compositionally biased region" description="Gly residues" evidence="1">
    <location>
        <begin position="235"/>
        <end position="247"/>
    </location>
</feature>
<feature type="region of interest" description="Disordered" evidence="1">
    <location>
        <begin position="190"/>
        <end position="212"/>
    </location>
</feature>
<evidence type="ECO:0000313" key="2">
    <source>
        <dbReference type="EMBL" id="KAL5104413.1"/>
    </source>
</evidence>
<feature type="compositionally biased region" description="Polar residues" evidence="1">
    <location>
        <begin position="249"/>
        <end position="258"/>
    </location>
</feature>
<feature type="region of interest" description="Disordered" evidence="1">
    <location>
        <begin position="235"/>
        <end position="323"/>
    </location>
</feature>
<comment type="caution">
    <text evidence="2">The sequence shown here is derived from an EMBL/GenBank/DDBJ whole genome shotgun (WGS) entry which is preliminary data.</text>
</comment>
<evidence type="ECO:0000313" key="3">
    <source>
        <dbReference type="Proteomes" id="UP001651158"/>
    </source>
</evidence>
<gene>
    <name evidence="2" type="ORF">TcWFU_002083</name>
</gene>